<comment type="caution">
    <text evidence="1">The sequence shown here is derived from an EMBL/GenBank/DDBJ whole genome shotgun (WGS) entry which is preliminary data.</text>
</comment>
<proteinExistence type="predicted"/>
<gene>
    <name evidence="1" type="ORF">BJ554DRAFT_6292</name>
</gene>
<evidence type="ECO:0000313" key="2">
    <source>
        <dbReference type="Proteomes" id="UP000673691"/>
    </source>
</evidence>
<keyword evidence="2" id="KW-1185">Reference proteome</keyword>
<dbReference type="Proteomes" id="UP000673691">
    <property type="component" value="Unassembled WGS sequence"/>
</dbReference>
<protein>
    <submittedName>
        <fullName evidence="1">Uncharacterized protein</fullName>
    </submittedName>
</protein>
<reference evidence="1 2" key="1">
    <citation type="journal article" name="Sci. Rep.">
        <title>Genome-scale phylogenetic analyses confirm Olpidium as the closest living zoosporic fungus to the non-flagellated, terrestrial fungi.</title>
        <authorList>
            <person name="Chang Y."/>
            <person name="Rochon D."/>
            <person name="Sekimoto S."/>
            <person name="Wang Y."/>
            <person name="Chovatia M."/>
            <person name="Sandor L."/>
            <person name="Salamov A."/>
            <person name="Grigoriev I.V."/>
            <person name="Stajich J.E."/>
            <person name="Spatafora J.W."/>
        </authorList>
    </citation>
    <scope>NUCLEOTIDE SEQUENCE [LARGE SCALE GENOMIC DNA]</scope>
    <source>
        <strain evidence="1">S191</strain>
    </source>
</reference>
<dbReference type="AlphaFoldDB" id="A0A8H7ZY17"/>
<organism evidence="1 2">
    <name type="scientific">Olpidium bornovanus</name>
    <dbReference type="NCBI Taxonomy" id="278681"/>
    <lineage>
        <taxon>Eukaryota</taxon>
        <taxon>Fungi</taxon>
        <taxon>Fungi incertae sedis</taxon>
        <taxon>Olpidiomycota</taxon>
        <taxon>Olpidiomycotina</taxon>
        <taxon>Olpidiomycetes</taxon>
        <taxon>Olpidiales</taxon>
        <taxon>Olpidiaceae</taxon>
        <taxon>Olpidium</taxon>
    </lineage>
</organism>
<name>A0A8H7ZY17_9FUNG</name>
<evidence type="ECO:0000313" key="1">
    <source>
        <dbReference type="EMBL" id="KAG5461500.1"/>
    </source>
</evidence>
<sequence>MQRVECRFQISLRSCLCWINGGFFHLAICLNVKQRGEPEAVGDDFWTYLRPGSKAPPHPSTGQPCRCFAPHGRPCPQHAEDKPADNGA</sequence>
<accession>A0A8H7ZY17</accession>
<dbReference type="EMBL" id="JAEFCI010003554">
    <property type="protein sequence ID" value="KAG5461500.1"/>
    <property type="molecule type" value="Genomic_DNA"/>
</dbReference>